<dbReference type="SUPFAM" id="SSF51735">
    <property type="entry name" value="NAD(P)-binding Rossmann-fold domains"/>
    <property type="match status" value="1"/>
</dbReference>
<dbReference type="Gene3D" id="3.40.50.720">
    <property type="entry name" value="NAD(P)-binding Rossmann-like Domain"/>
    <property type="match status" value="1"/>
</dbReference>
<evidence type="ECO:0000256" key="2">
    <source>
        <dbReference type="ARBA" id="ARBA00008072"/>
    </source>
</evidence>
<evidence type="ECO:0000256" key="5">
    <source>
        <dbReference type="ARBA" id="ARBA00022833"/>
    </source>
</evidence>
<dbReference type="Pfam" id="PF08240">
    <property type="entry name" value="ADH_N"/>
    <property type="match status" value="1"/>
</dbReference>
<dbReference type="GO" id="GO:0016616">
    <property type="term" value="F:oxidoreductase activity, acting on the CH-OH group of donors, NAD or NADP as acceptor"/>
    <property type="evidence" value="ECO:0007669"/>
    <property type="project" value="InterPro"/>
</dbReference>
<dbReference type="InterPro" id="IPR020843">
    <property type="entry name" value="ER"/>
</dbReference>
<dbReference type="EMBL" id="AK373319">
    <property type="protein sequence ID" value="BAK04516.1"/>
    <property type="molecule type" value="mRNA"/>
</dbReference>
<dbReference type="Pfam" id="PF00107">
    <property type="entry name" value="ADH_zinc_N"/>
    <property type="match status" value="1"/>
</dbReference>
<evidence type="ECO:0000256" key="4">
    <source>
        <dbReference type="ARBA" id="ARBA00022723"/>
    </source>
</evidence>
<dbReference type="CDD" id="cd05285">
    <property type="entry name" value="sorbitol_DH"/>
    <property type="match status" value="1"/>
</dbReference>
<evidence type="ECO:0000256" key="8">
    <source>
        <dbReference type="RuleBase" id="RU361277"/>
    </source>
</evidence>
<keyword evidence="6" id="KW-0560">Oxidoreductase</keyword>
<dbReference type="SMART" id="SM00829">
    <property type="entry name" value="PKS_ER"/>
    <property type="match status" value="1"/>
</dbReference>
<evidence type="ECO:0000256" key="7">
    <source>
        <dbReference type="ARBA" id="ARBA00023027"/>
    </source>
</evidence>
<dbReference type="AlphaFoldDB" id="F2EAZ4"/>
<proteinExistence type="evidence at transcript level"/>
<dbReference type="GO" id="GO:0008270">
    <property type="term" value="F:zinc ion binding"/>
    <property type="evidence" value="ECO:0007669"/>
    <property type="project" value="InterPro"/>
</dbReference>
<keyword evidence="4 8" id="KW-0479">Metal-binding</keyword>
<dbReference type="InterPro" id="IPR045306">
    <property type="entry name" value="SDH-like"/>
</dbReference>
<sequence>MSTSIVSNKNPEIRDNPSFVLRGIHDTVFEQRPVPAVGPRDCLIEIMKTGICGSDVHYHEHGKIGDFVVNDPMCLGHESSGRVVQVGAQVKTHKIGDRVALEPGVSCRVCEVCKRGLYHLCPDMQFAATPPFTGGTLARYFALPADIAHHIPDSMSFEDGALIEPLAVGVHSVSTLANVRPGQIVCVFGAGPVGLLCMAVAKALGASRIIAVDINTDRLAFARSYAATDVFQPSPPQAGEQRTDSSRRCTKELVSALGLSERGPGGVDVVIEASGAESCIQMAMYLVREAGVYVQVGMGSPDVQIPIGAFASKEAKFISSFRYGPGDYPLAISLVSSGRIDLKPLVTHRFQFRDAVEAFNATKNGKGTDGRGIIKAMIDPPE</sequence>
<comment type="cofactor">
    <cofactor evidence="1 8">
        <name>Zn(2+)</name>
        <dbReference type="ChEBI" id="CHEBI:29105"/>
    </cofactor>
</comment>
<evidence type="ECO:0000256" key="6">
    <source>
        <dbReference type="ARBA" id="ARBA00023002"/>
    </source>
</evidence>
<protein>
    <submittedName>
        <fullName evidence="10">Predicted protein</fullName>
    </submittedName>
</protein>
<dbReference type="InterPro" id="IPR013149">
    <property type="entry name" value="ADH-like_C"/>
</dbReference>
<dbReference type="PANTHER" id="PTHR43161">
    <property type="entry name" value="SORBITOL DEHYDROGENASE"/>
    <property type="match status" value="1"/>
</dbReference>
<reference evidence="10" key="1">
    <citation type="journal article" date="2011" name="Plant Physiol.">
        <title>Comprehensive sequence analysis of 24,783 barley full-length cDNAs derived from 12 clone libraries.</title>
        <authorList>
            <person name="Matsumoto T."/>
            <person name="Tanaka T."/>
            <person name="Sakai H."/>
            <person name="Amano N."/>
            <person name="Kanamori H."/>
            <person name="Kurita K."/>
            <person name="Kikuta A."/>
            <person name="Kamiya K."/>
            <person name="Yamamoto M."/>
            <person name="Ikawa H."/>
            <person name="Fujii N."/>
            <person name="Hori K."/>
            <person name="Itoh T."/>
            <person name="Sato K."/>
        </authorList>
    </citation>
    <scope>NUCLEOTIDE SEQUENCE</scope>
    <source>
        <tissue evidence="10">Flower</tissue>
    </source>
</reference>
<dbReference type="PANTHER" id="PTHR43161:SF9">
    <property type="entry name" value="SORBITOL DEHYDROGENASE"/>
    <property type="match status" value="1"/>
</dbReference>
<name>F2EAZ4_HORVV</name>
<evidence type="ECO:0000259" key="9">
    <source>
        <dbReference type="SMART" id="SM00829"/>
    </source>
</evidence>
<dbReference type="InterPro" id="IPR013154">
    <property type="entry name" value="ADH-like_N"/>
</dbReference>
<dbReference type="SUPFAM" id="SSF50129">
    <property type="entry name" value="GroES-like"/>
    <property type="match status" value="1"/>
</dbReference>
<dbReference type="PROSITE" id="PS00059">
    <property type="entry name" value="ADH_ZINC"/>
    <property type="match status" value="1"/>
</dbReference>
<feature type="domain" description="Enoyl reductase (ER)" evidence="9">
    <location>
        <begin position="22"/>
        <end position="374"/>
    </location>
</feature>
<comment type="subunit">
    <text evidence="3">Homodimer.</text>
</comment>
<dbReference type="Gene3D" id="3.90.180.10">
    <property type="entry name" value="Medium-chain alcohol dehydrogenases, catalytic domain"/>
    <property type="match status" value="1"/>
</dbReference>
<accession>F2EAZ4</accession>
<dbReference type="FunFam" id="3.40.50.720:FF:000068">
    <property type="entry name" value="Sorbitol dehydrogenase"/>
    <property type="match status" value="1"/>
</dbReference>
<comment type="similarity">
    <text evidence="2 8">Belongs to the zinc-containing alcohol dehydrogenase family.</text>
</comment>
<evidence type="ECO:0000256" key="1">
    <source>
        <dbReference type="ARBA" id="ARBA00001947"/>
    </source>
</evidence>
<dbReference type="InterPro" id="IPR036291">
    <property type="entry name" value="NAD(P)-bd_dom_sf"/>
</dbReference>
<evidence type="ECO:0000313" key="10">
    <source>
        <dbReference type="EMBL" id="BAK04516.1"/>
    </source>
</evidence>
<evidence type="ECO:0000256" key="3">
    <source>
        <dbReference type="ARBA" id="ARBA00011738"/>
    </source>
</evidence>
<dbReference type="InterPro" id="IPR002328">
    <property type="entry name" value="ADH_Zn_CS"/>
</dbReference>
<dbReference type="InterPro" id="IPR011032">
    <property type="entry name" value="GroES-like_sf"/>
</dbReference>
<keyword evidence="7" id="KW-0520">NAD</keyword>
<keyword evidence="5 8" id="KW-0862">Zinc</keyword>
<organism evidence="10">
    <name type="scientific">Hordeum vulgare subsp. vulgare</name>
    <name type="common">Domesticated barley</name>
    <dbReference type="NCBI Taxonomy" id="112509"/>
    <lineage>
        <taxon>Eukaryota</taxon>
        <taxon>Viridiplantae</taxon>
        <taxon>Streptophyta</taxon>
        <taxon>Embryophyta</taxon>
        <taxon>Tracheophyta</taxon>
        <taxon>Spermatophyta</taxon>
        <taxon>Magnoliopsida</taxon>
        <taxon>Liliopsida</taxon>
        <taxon>Poales</taxon>
        <taxon>Poaceae</taxon>
        <taxon>BOP clade</taxon>
        <taxon>Pooideae</taxon>
        <taxon>Triticodae</taxon>
        <taxon>Triticeae</taxon>
        <taxon>Hordeinae</taxon>
        <taxon>Hordeum</taxon>
    </lineage>
</organism>